<feature type="transmembrane region" description="Helical" evidence="1">
    <location>
        <begin position="139"/>
        <end position="160"/>
    </location>
</feature>
<organism evidence="2 3">
    <name type="scientific">Nocardioides gansuensis</name>
    <dbReference type="NCBI Taxonomy" id="2138300"/>
    <lineage>
        <taxon>Bacteria</taxon>
        <taxon>Bacillati</taxon>
        <taxon>Actinomycetota</taxon>
        <taxon>Actinomycetes</taxon>
        <taxon>Propionibacteriales</taxon>
        <taxon>Nocardioidaceae</taxon>
        <taxon>Nocardioides</taxon>
    </lineage>
</organism>
<name>A0A2T8FE66_9ACTN</name>
<feature type="transmembrane region" description="Helical" evidence="1">
    <location>
        <begin position="210"/>
        <end position="228"/>
    </location>
</feature>
<keyword evidence="1" id="KW-0472">Membrane</keyword>
<comment type="caution">
    <text evidence="2">The sequence shown here is derived from an EMBL/GenBank/DDBJ whole genome shotgun (WGS) entry which is preliminary data.</text>
</comment>
<evidence type="ECO:0000313" key="2">
    <source>
        <dbReference type="EMBL" id="PVG83990.1"/>
    </source>
</evidence>
<sequence length="261" mass="27272">MTVSTQAIHGSRRPPARWLAVLLGGTALFVLLYAVLRDTGNPIYVPSLLLLGAAVVPATFAMFFHEAFGRAQLSTGLLVIGALLGGTLATIVAGQLEFDTLRTLGGIPTLLIGLIEESAKLAVPALLLARRRVRAVDGLILGVAVGSGFAALETMGYGFVELLTTRGHLAPVADLLLVRAVSSLGGHAAWTGLACAALFAVCGATNKGRAWLRFAAVFAGVVLLHAAWDTLLTGPWHVAIGLLSFGLLLAVAWRLRPARTR</sequence>
<evidence type="ECO:0000256" key="1">
    <source>
        <dbReference type="SAM" id="Phobius"/>
    </source>
</evidence>
<dbReference type="EMBL" id="QDGZ01000002">
    <property type="protein sequence ID" value="PVG83990.1"/>
    <property type="molecule type" value="Genomic_DNA"/>
</dbReference>
<dbReference type="InterPro" id="IPR026898">
    <property type="entry name" value="PrsW"/>
</dbReference>
<dbReference type="Pfam" id="PF13367">
    <property type="entry name" value="PrsW-protease"/>
    <property type="match status" value="1"/>
</dbReference>
<dbReference type="AlphaFoldDB" id="A0A2T8FE66"/>
<feature type="transmembrane region" description="Helical" evidence="1">
    <location>
        <begin position="76"/>
        <end position="94"/>
    </location>
</feature>
<reference evidence="2 3" key="1">
    <citation type="submission" date="2018-04" db="EMBL/GenBank/DDBJ databases">
        <title>Genome of Nocardioides gansuensis WSJ-1.</title>
        <authorList>
            <person name="Wu S."/>
            <person name="Wang G."/>
        </authorList>
    </citation>
    <scope>NUCLEOTIDE SEQUENCE [LARGE SCALE GENOMIC DNA]</scope>
    <source>
        <strain evidence="2 3">WSJ-1</strain>
    </source>
</reference>
<dbReference type="Proteomes" id="UP000246018">
    <property type="component" value="Unassembled WGS sequence"/>
</dbReference>
<keyword evidence="1" id="KW-0812">Transmembrane</keyword>
<dbReference type="OrthoDB" id="5141135at2"/>
<feature type="transmembrane region" description="Helical" evidence="1">
    <location>
        <begin position="42"/>
        <end position="64"/>
    </location>
</feature>
<dbReference type="GO" id="GO:0006508">
    <property type="term" value="P:proteolysis"/>
    <property type="evidence" value="ECO:0007669"/>
    <property type="project" value="UniProtKB-KW"/>
</dbReference>
<dbReference type="PANTHER" id="PTHR36844:SF1">
    <property type="entry name" value="PROTEASE PRSW"/>
    <property type="match status" value="1"/>
</dbReference>
<dbReference type="RefSeq" id="WP_116571464.1">
    <property type="nucleotide sequence ID" value="NZ_QDGZ01000002.1"/>
</dbReference>
<keyword evidence="2" id="KW-0482">Metalloprotease</keyword>
<keyword evidence="2" id="KW-0645">Protease</keyword>
<protein>
    <submittedName>
        <fullName evidence="2">PrsW family intramembrane metalloprotease</fullName>
    </submittedName>
</protein>
<evidence type="ECO:0000313" key="3">
    <source>
        <dbReference type="Proteomes" id="UP000246018"/>
    </source>
</evidence>
<dbReference type="PANTHER" id="PTHR36844">
    <property type="entry name" value="PROTEASE PRSW"/>
    <property type="match status" value="1"/>
</dbReference>
<feature type="transmembrane region" description="Helical" evidence="1">
    <location>
        <begin position="180"/>
        <end position="203"/>
    </location>
</feature>
<keyword evidence="2" id="KW-0378">Hydrolase</keyword>
<proteinExistence type="predicted"/>
<keyword evidence="3" id="KW-1185">Reference proteome</keyword>
<feature type="transmembrane region" description="Helical" evidence="1">
    <location>
        <begin position="18"/>
        <end position="36"/>
    </location>
</feature>
<gene>
    <name evidence="2" type="ORF">DDE18_06855</name>
</gene>
<feature type="transmembrane region" description="Helical" evidence="1">
    <location>
        <begin position="234"/>
        <end position="255"/>
    </location>
</feature>
<dbReference type="GO" id="GO:0008237">
    <property type="term" value="F:metallopeptidase activity"/>
    <property type="evidence" value="ECO:0007669"/>
    <property type="project" value="UniProtKB-KW"/>
</dbReference>
<accession>A0A2T8FE66</accession>
<keyword evidence="1" id="KW-1133">Transmembrane helix</keyword>